<comment type="subcellular location">
    <subcellularLocation>
        <location evidence="1 7">Cell outer membrane</location>
        <topology evidence="1 7">Multi-pass membrane protein</topology>
    </subcellularLocation>
</comment>
<dbReference type="NCBIfam" id="TIGR04056">
    <property type="entry name" value="OMP_RagA_SusC"/>
    <property type="match status" value="1"/>
</dbReference>
<keyword evidence="3 7" id="KW-1134">Transmembrane beta strand</keyword>
<dbReference type="Gene3D" id="2.40.170.20">
    <property type="entry name" value="TonB-dependent receptor, beta-barrel domain"/>
    <property type="match status" value="1"/>
</dbReference>
<accession>W0EWE3</accession>
<evidence type="ECO:0000256" key="4">
    <source>
        <dbReference type="ARBA" id="ARBA00022692"/>
    </source>
</evidence>
<dbReference type="EMBL" id="CP007035">
    <property type="protein sequence ID" value="AHF15115.1"/>
    <property type="molecule type" value="Genomic_DNA"/>
</dbReference>
<evidence type="ECO:0000256" key="7">
    <source>
        <dbReference type="PROSITE-ProRule" id="PRU01360"/>
    </source>
</evidence>
<feature type="signal peptide" evidence="8">
    <location>
        <begin position="1"/>
        <end position="23"/>
    </location>
</feature>
<evidence type="ECO:0000256" key="3">
    <source>
        <dbReference type="ARBA" id="ARBA00022452"/>
    </source>
</evidence>
<dbReference type="Gene3D" id="2.170.130.10">
    <property type="entry name" value="TonB-dependent receptor, plug domain"/>
    <property type="match status" value="1"/>
</dbReference>
<dbReference type="InterPro" id="IPR036942">
    <property type="entry name" value="Beta-barrel_TonB_sf"/>
</dbReference>
<dbReference type="InterPro" id="IPR023996">
    <property type="entry name" value="TonB-dep_OMP_SusC/RagA"/>
</dbReference>
<keyword evidence="6 7" id="KW-0998">Cell outer membrane</keyword>
<comment type="similarity">
    <text evidence="7">Belongs to the TonB-dependent receptor family.</text>
</comment>
<dbReference type="FunFam" id="2.170.130.10:FF:000008">
    <property type="entry name" value="SusC/RagA family TonB-linked outer membrane protein"/>
    <property type="match status" value="1"/>
</dbReference>
<dbReference type="InterPro" id="IPR037066">
    <property type="entry name" value="Plug_dom_sf"/>
</dbReference>
<evidence type="ECO:0000256" key="5">
    <source>
        <dbReference type="ARBA" id="ARBA00023136"/>
    </source>
</evidence>
<evidence type="ECO:0000256" key="2">
    <source>
        <dbReference type="ARBA" id="ARBA00022448"/>
    </source>
</evidence>
<dbReference type="HOGENOM" id="CLU_004317_0_2_10"/>
<keyword evidence="5 7" id="KW-0472">Membrane</keyword>
<dbReference type="STRING" id="929713.NIASO_07980"/>
<sequence>MLKYRRLFLLFIFLLFLTALVQAQHPATVTGKVTDNTGQPMEGATIQVKGSAATTISDKDGNFKITVPAQNAVLLVTNVGYDDQQVSVGKQTQLTVSMKASTNSMNEIVVIGYGTAKRRDVTGAVSSMSGKGIEEKPVTRIDQAMIGQLAGVQVQQQTGMPGQGLSIVVRGTGSVSSGTEPLYVVDGFPLDVVAKNSAGGFTSNPLNNLNPDDIESIQVLKDAAAAAIYGSRAANGVVMITTKRGQIGKPRISANINGGFSQIARKLDLLSAQEWVDMATELANAKWVASGTGRTADQTNAQRRTILGLAPTANNYTYMTDDRWTQPGHPGLTYVDWQDKVFRKAPFQNYQLSASGGTESVRYYFSGSYLNQDGVLLNSGYKNYSGRANLEVNPSKRLKMGLNLAPSYAETRTPGAEGKDNILMKMYSMAPIAEDTSGLATGAGKNSVYGWSSSSVSPVAYLNNTINFSKTNRILASVYADLQIIPGLNARTTVNYDDQNLNRKTYTSDYVAGNITNYLTAPGKSSSGSYSGNKKQTFVNENTLSYNKTFGDHSLSAVGGFTYNYVHLETFTISTAGGFANDIVTTLNGAIPSTAGVTVTGNTTESNNSMLSYYGRAIYNYADKYMLQGSIRRDASSRFGKESRWGTFPAAAASWRISQEPFMKNSSLFSDLKLRASWGKSGSSNIGDYANQQTFSNTAYSFGGSSSATAVSGVTISGLSDPKLHWETSNTYNLGIDASFLKNRINLIVDAYQKKTTDQFLRLPVLATSGFTAMLTNFGAVMNQGIEFTVNSVNIRKGDFQWSTNANIAFNKNKVVELNGDAAVNISAAYSGNPPFLLEKGLPMFSYYLIKSNGILTADDVANPKVAKLTGETVGDIKYYDKNSDGIIDANDRVIAGQPTPKYTWGFTNTFRYKGFDLNIQAYGQHGGSIYSFLGRAIDNPANGRQTTLGVWSDRWTADNQNYNAPRGKISYSYTIPLFTTDWLYSSDFWRIQNITLGYNLKSLIKTGVMSGARVYATLQNYFGKDKYKGGGNPEAQNTNVSGDSNFPLPGDYGSMPLNKTVTFGLNLSF</sequence>
<dbReference type="KEGG" id="nso:NIASO_07980"/>
<keyword evidence="8" id="KW-0732">Signal</keyword>
<dbReference type="AlphaFoldDB" id="W0EWE3"/>
<dbReference type="NCBIfam" id="TIGR04057">
    <property type="entry name" value="SusC_RagA_signa"/>
    <property type="match status" value="1"/>
</dbReference>
<proteinExistence type="inferred from homology"/>
<protein>
    <submittedName>
        <fullName evidence="10">TonB-denpendent receptor</fullName>
    </submittedName>
</protein>
<name>W0EWE3_9BACT</name>
<evidence type="ECO:0000259" key="9">
    <source>
        <dbReference type="Pfam" id="PF07715"/>
    </source>
</evidence>
<evidence type="ECO:0000256" key="1">
    <source>
        <dbReference type="ARBA" id="ARBA00004571"/>
    </source>
</evidence>
<organism evidence="10 11">
    <name type="scientific">Niabella soli DSM 19437</name>
    <dbReference type="NCBI Taxonomy" id="929713"/>
    <lineage>
        <taxon>Bacteria</taxon>
        <taxon>Pseudomonadati</taxon>
        <taxon>Bacteroidota</taxon>
        <taxon>Chitinophagia</taxon>
        <taxon>Chitinophagales</taxon>
        <taxon>Chitinophagaceae</taxon>
        <taxon>Niabella</taxon>
    </lineage>
</organism>
<dbReference type="InterPro" id="IPR008969">
    <property type="entry name" value="CarboxyPept-like_regulatory"/>
</dbReference>
<keyword evidence="11" id="KW-1185">Reference proteome</keyword>
<feature type="chain" id="PRO_5004788012" evidence="8">
    <location>
        <begin position="24"/>
        <end position="1070"/>
    </location>
</feature>
<evidence type="ECO:0000256" key="6">
    <source>
        <dbReference type="ARBA" id="ARBA00023237"/>
    </source>
</evidence>
<dbReference type="eggNOG" id="COG1629">
    <property type="taxonomic scope" value="Bacteria"/>
</dbReference>
<evidence type="ECO:0000313" key="10">
    <source>
        <dbReference type="EMBL" id="AHF15115.1"/>
    </source>
</evidence>
<keyword evidence="10" id="KW-0675">Receptor</keyword>
<dbReference type="RefSeq" id="WP_008584765.1">
    <property type="nucleotide sequence ID" value="NZ_CP007035.1"/>
</dbReference>
<dbReference type="SUPFAM" id="SSF49464">
    <property type="entry name" value="Carboxypeptidase regulatory domain-like"/>
    <property type="match status" value="1"/>
</dbReference>
<keyword evidence="4 7" id="KW-0812">Transmembrane</keyword>
<reference evidence="10 11" key="1">
    <citation type="submission" date="2013-12" db="EMBL/GenBank/DDBJ databases">
        <authorList>
            <consortium name="DOE Joint Genome Institute"/>
            <person name="Eisen J."/>
            <person name="Huntemann M."/>
            <person name="Han J."/>
            <person name="Chen A."/>
            <person name="Kyrpides N."/>
            <person name="Mavromatis K."/>
            <person name="Markowitz V."/>
            <person name="Palaniappan K."/>
            <person name="Ivanova N."/>
            <person name="Schaumberg A."/>
            <person name="Pati A."/>
            <person name="Liolios K."/>
            <person name="Nordberg H.P."/>
            <person name="Cantor M.N."/>
            <person name="Hua S.X."/>
            <person name="Woyke T."/>
        </authorList>
    </citation>
    <scope>NUCLEOTIDE SEQUENCE [LARGE SCALE GENOMIC DNA]</scope>
    <source>
        <strain evidence="11">DSM 19437</strain>
    </source>
</reference>
<dbReference type="GO" id="GO:0009279">
    <property type="term" value="C:cell outer membrane"/>
    <property type="evidence" value="ECO:0007669"/>
    <property type="project" value="UniProtKB-SubCell"/>
</dbReference>
<dbReference type="InterPro" id="IPR012910">
    <property type="entry name" value="Plug_dom"/>
</dbReference>
<dbReference type="Pfam" id="PF07715">
    <property type="entry name" value="Plug"/>
    <property type="match status" value="1"/>
</dbReference>
<feature type="domain" description="TonB-dependent receptor plug" evidence="9">
    <location>
        <begin position="118"/>
        <end position="237"/>
    </location>
</feature>
<evidence type="ECO:0000256" key="8">
    <source>
        <dbReference type="SAM" id="SignalP"/>
    </source>
</evidence>
<dbReference type="InterPro" id="IPR039426">
    <property type="entry name" value="TonB-dep_rcpt-like"/>
</dbReference>
<dbReference type="SUPFAM" id="SSF56935">
    <property type="entry name" value="Porins"/>
    <property type="match status" value="1"/>
</dbReference>
<dbReference type="PROSITE" id="PS52016">
    <property type="entry name" value="TONB_DEPENDENT_REC_3"/>
    <property type="match status" value="1"/>
</dbReference>
<gene>
    <name evidence="10" type="ORF">NIASO_07980</name>
</gene>
<dbReference type="Proteomes" id="UP000003586">
    <property type="component" value="Chromosome"/>
</dbReference>
<evidence type="ECO:0000313" key="11">
    <source>
        <dbReference type="Proteomes" id="UP000003586"/>
    </source>
</evidence>
<dbReference type="Pfam" id="PF13715">
    <property type="entry name" value="CarbopepD_reg_2"/>
    <property type="match status" value="1"/>
</dbReference>
<keyword evidence="2 7" id="KW-0813">Transport</keyword>
<dbReference type="Gene3D" id="2.60.40.1120">
    <property type="entry name" value="Carboxypeptidase-like, regulatory domain"/>
    <property type="match status" value="1"/>
</dbReference>
<dbReference type="InterPro" id="IPR023997">
    <property type="entry name" value="TonB-dep_OMP_SusC/RagA_CS"/>
</dbReference>